<dbReference type="CDD" id="cd02870">
    <property type="entry name" value="PseudoU_synth_RsuA_like"/>
    <property type="match status" value="1"/>
</dbReference>
<evidence type="ECO:0000256" key="5">
    <source>
        <dbReference type="RuleBase" id="RU003887"/>
    </source>
</evidence>
<dbReference type="InterPro" id="IPR042092">
    <property type="entry name" value="PsdUridine_s_RsuA/RluB/E/F_cat"/>
</dbReference>
<dbReference type="InterPro" id="IPR020103">
    <property type="entry name" value="PsdUridine_synth_cat_dom_sf"/>
</dbReference>
<dbReference type="OrthoDB" id="9807213at2"/>
<gene>
    <name evidence="7" type="ORF">SAMN04488025_10497</name>
</gene>
<organism evidence="7 8">
    <name type="scientific">Planifilum fulgidum</name>
    <dbReference type="NCBI Taxonomy" id="201973"/>
    <lineage>
        <taxon>Bacteria</taxon>
        <taxon>Bacillati</taxon>
        <taxon>Bacillota</taxon>
        <taxon>Bacilli</taxon>
        <taxon>Bacillales</taxon>
        <taxon>Thermoactinomycetaceae</taxon>
        <taxon>Planifilum</taxon>
    </lineage>
</organism>
<dbReference type="Pfam" id="PF00849">
    <property type="entry name" value="PseudoU_synth_2"/>
    <property type="match status" value="1"/>
</dbReference>
<dbReference type="Proteomes" id="UP000198661">
    <property type="component" value="Unassembled WGS sequence"/>
</dbReference>
<evidence type="ECO:0000256" key="2">
    <source>
        <dbReference type="ARBA" id="ARBA00022884"/>
    </source>
</evidence>
<dbReference type="NCBIfam" id="TIGR00093">
    <property type="entry name" value="pseudouridine synthase"/>
    <property type="match status" value="1"/>
</dbReference>
<evidence type="ECO:0000256" key="3">
    <source>
        <dbReference type="ARBA" id="ARBA00023235"/>
    </source>
</evidence>
<keyword evidence="3 5" id="KW-0413">Isomerase</keyword>
<sequence length="241" mass="27600">MERLQKVIARAGVASRRKSEELILKGQVKVNGETVTTLGVKVDPLRDRIEVRGKPIRLPRMRLFAFYKPRGVITSMSDPQGRPVVADYFRAIPERVYPVGRLDRDTEGLLLVTNDGELANLLMHPRYGVEKCYRATVQGDPSEEALERLRRGVRLEDGLTAPAQVRRIRRGKERTVLELVIREGRNRIVRRMCEAVGHPVLHLIRTRLAFITLKGLSPGTYRELTREEIKRLRSSFKQSSK</sequence>
<dbReference type="EMBL" id="FOOK01000004">
    <property type="protein sequence ID" value="SFF74733.1"/>
    <property type="molecule type" value="Genomic_DNA"/>
</dbReference>
<dbReference type="InterPro" id="IPR006145">
    <property type="entry name" value="PsdUridine_synth_RsuA/RluA"/>
</dbReference>
<dbReference type="EC" id="5.4.99.-" evidence="5"/>
<protein>
    <recommendedName>
        <fullName evidence="5">Pseudouridine synthase</fullName>
        <ecNumber evidence="5">5.4.99.-</ecNumber>
    </recommendedName>
</protein>
<dbReference type="GO" id="GO:0005829">
    <property type="term" value="C:cytosol"/>
    <property type="evidence" value="ECO:0007669"/>
    <property type="project" value="UniProtKB-ARBA"/>
</dbReference>
<reference evidence="7 8" key="1">
    <citation type="submission" date="2016-10" db="EMBL/GenBank/DDBJ databases">
        <authorList>
            <person name="de Groot N.N."/>
        </authorList>
    </citation>
    <scope>NUCLEOTIDE SEQUENCE [LARGE SCALE GENOMIC DNA]</scope>
    <source>
        <strain evidence="7 8">DSM 44945</strain>
    </source>
</reference>
<evidence type="ECO:0000256" key="4">
    <source>
        <dbReference type="PROSITE-ProRule" id="PRU00182"/>
    </source>
</evidence>
<dbReference type="PANTHER" id="PTHR47683">
    <property type="entry name" value="PSEUDOURIDINE SYNTHASE FAMILY PROTEIN-RELATED"/>
    <property type="match status" value="1"/>
</dbReference>
<dbReference type="InterPro" id="IPR018496">
    <property type="entry name" value="PsdUridine_synth_RsuA/RluB_CS"/>
</dbReference>
<comment type="similarity">
    <text evidence="1 5">Belongs to the pseudouridine synthase RsuA family.</text>
</comment>
<proteinExistence type="inferred from homology"/>
<dbReference type="InterPro" id="IPR020094">
    <property type="entry name" value="TruA/RsuA/RluB/E/F_N"/>
</dbReference>
<dbReference type="GO" id="GO:0120159">
    <property type="term" value="F:rRNA pseudouridine synthase activity"/>
    <property type="evidence" value="ECO:0007669"/>
    <property type="project" value="UniProtKB-ARBA"/>
</dbReference>
<dbReference type="InterPro" id="IPR000748">
    <property type="entry name" value="PsdUridine_synth_RsuA/RluB/E/F"/>
</dbReference>
<dbReference type="InterPro" id="IPR050343">
    <property type="entry name" value="RsuA_PseudoU_synthase"/>
</dbReference>
<name>A0A1I2L709_9BACL</name>
<dbReference type="Gene3D" id="3.30.70.1560">
    <property type="entry name" value="Alpha-L RNA-binding motif"/>
    <property type="match status" value="1"/>
</dbReference>
<evidence type="ECO:0000313" key="7">
    <source>
        <dbReference type="EMBL" id="SFF74733.1"/>
    </source>
</evidence>
<evidence type="ECO:0000259" key="6">
    <source>
        <dbReference type="SMART" id="SM00363"/>
    </source>
</evidence>
<keyword evidence="2 4" id="KW-0694">RNA-binding</keyword>
<dbReference type="PANTHER" id="PTHR47683:SF2">
    <property type="entry name" value="RNA-BINDING S4 DOMAIN-CONTAINING PROTEIN"/>
    <property type="match status" value="1"/>
</dbReference>
<dbReference type="GO" id="GO:0003723">
    <property type="term" value="F:RNA binding"/>
    <property type="evidence" value="ECO:0007669"/>
    <property type="project" value="UniProtKB-KW"/>
</dbReference>
<dbReference type="FunFam" id="3.30.70.1560:FF:000001">
    <property type="entry name" value="Pseudouridine synthase"/>
    <property type="match status" value="1"/>
</dbReference>
<keyword evidence="8" id="KW-1185">Reference proteome</keyword>
<dbReference type="PROSITE" id="PS50889">
    <property type="entry name" value="S4"/>
    <property type="match status" value="1"/>
</dbReference>
<dbReference type="Gene3D" id="3.10.290.10">
    <property type="entry name" value="RNA-binding S4 domain"/>
    <property type="match status" value="1"/>
</dbReference>
<dbReference type="Pfam" id="PF01479">
    <property type="entry name" value="S4"/>
    <property type="match status" value="1"/>
</dbReference>
<dbReference type="RefSeq" id="WP_092035909.1">
    <property type="nucleotide sequence ID" value="NZ_FOOK01000004.1"/>
</dbReference>
<accession>A0A1I2L709</accession>
<dbReference type="InterPro" id="IPR002942">
    <property type="entry name" value="S4_RNA-bd"/>
</dbReference>
<dbReference type="GO" id="GO:0000455">
    <property type="term" value="P:enzyme-directed rRNA pseudouridine synthesis"/>
    <property type="evidence" value="ECO:0007669"/>
    <property type="project" value="UniProtKB-ARBA"/>
</dbReference>
<evidence type="ECO:0000256" key="1">
    <source>
        <dbReference type="ARBA" id="ARBA00008348"/>
    </source>
</evidence>
<dbReference type="PROSITE" id="PS01149">
    <property type="entry name" value="PSI_RSU"/>
    <property type="match status" value="1"/>
</dbReference>
<feature type="domain" description="RNA-binding S4" evidence="6">
    <location>
        <begin position="2"/>
        <end position="66"/>
    </location>
</feature>
<dbReference type="InterPro" id="IPR036986">
    <property type="entry name" value="S4_RNA-bd_sf"/>
</dbReference>
<dbReference type="FunFam" id="3.10.290.10:FF:000003">
    <property type="entry name" value="Pseudouridine synthase"/>
    <property type="match status" value="1"/>
</dbReference>
<dbReference type="SUPFAM" id="SSF55120">
    <property type="entry name" value="Pseudouridine synthase"/>
    <property type="match status" value="1"/>
</dbReference>
<evidence type="ECO:0000313" key="8">
    <source>
        <dbReference type="Proteomes" id="UP000198661"/>
    </source>
</evidence>
<dbReference type="CDD" id="cd00165">
    <property type="entry name" value="S4"/>
    <property type="match status" value="1"/>
</dbReference>
<dbReference type="SUPFAM" id="SSF55174">
    <property type="entry name" value="Alpha-L RNA-binding motif"/>
    <property type="match status" value="1"/>
</dbReference>
<dbReference type="Gene3D" id="3.30.70.580">
    <property type="entry name" value="Pseudouridine synthase I, catalytic domain, N-terminal subdomain"/>
    <property type="match status" value="1"/>
</dbReference>
<dbReference type="SMART" id="SM00363">
    <property type="entry name" value="S4"/>
    <property type="match status" value="1"/>
</dbReference>
<dbReference type="STRING" id="201973.SAMN04488025_10497"/>
<dbReference type="AlphaFoldDB" id="A0A1I2L709"/>